<dbReference type="Proteomes" id="UP001430290">
    <property type="component" value="Unassembled WGS sequence"/>
</dbReference>
<proteinExistence type="predicted"/>
<dbReference type="InterPro" id="IPR005151">
    <property type="entry name" value="Tail-specific_protease"/>
</dbReference>
<dbReference type="InterPro" id="IPR029045">
    <property type="entry name" value="ClpP/crotonase-like_dom_sf"/>
</dbReference>
<feature type="signal peptide" evidence="2">
    <location>
        <begin position="1"/>
        <end position="23"/>
    </location>
</feature>
<accession>A0ABS7TH66</accession>
<dbReference type="Pfam" id="PF03572">
    <property type="entry name" value="Peptidase_S41"/>
    <property type="match status" value="1"/>
</dbReference>
<feature type="region of interest" description="Disordered" evidence="1">
    <location>
        <begin position="294"/>
        <end position="319"/>
    </location>
</feature>
<evidence type="ECO:0000313" key="5">
    <source>
        <dbReference type="Proteomes" id="UP001430290"/>
    </source>
</evidence>
<reference evidence="4" key="1">
    <citation type="submission" date="2021-09" db="EMBL/GenBank/DDBJ databases">
        <authorList>
            <person name="Wu T."/>
            <person name="Guo S.Z."/>
        </authorList>
    </citation>
    <scope>NUCLEOTIDE SEQUENCE</scope>
    <source>
        <strain evidence="4">RSS-23</strain>
    </source>
</reference>
<dbReference type="Gene3D" id="3.90.226.10">
    <property type="entry name" value="2-enoyl-CoA Hydratase, Chain A, domain 1"/>
    <property type="match status" value="1"/>
</dbReference>
<comment type="caution">
    <text evidence="4">The sequence shown here is derived from an EMBL/GenBank/DDBJ whole genome shotgun (WGS) entry which is preliminary data.</text>
</comment>
<evidence type="ECO:0000256" key="1">
    <source>
        <dbReference type="SAM" id="MobiDB-lite"/>
    </source>
</evidence>
<gene>
    <name evidence="4" type="ORF">K7B09_12545</name>
</gene>
<evidence type="ECO:0000313" key="4">
    <source>
        <dbReference type="EMBL" id="MBZ4187150.1"/>
    </source>
</evidence>
<organism evidence="4 5">
    <name type="scientific">Thermomonas beijingensis</name>
    <dbReference type="NCBI Taxonomy" id="2872701"/>
    <lineage>
        <taxon>Bacteria</taxon>
        <taxon>Pseudomonadati</taxon>
        <taxon>Pseudomonadota</taxon>
        <taxon>Gammaproteobacteria</taxon>
        <taxon>Lysobacterales</taxon>
        <taxon>Lysobacteraceae</taxon>
        <taxon>Thermomonas</taxon>
    </lineage>
</organism>
<dbReference type="RefSeq" id="WP_223629820.1">
    <property type="nucleotide sequence ID" value="NZ_JAIQDJ010000014.1"/>
</dbReference>
<keyword evidence="5" id="KW-1185">Reference proteome</keyword>
<dbReference type="SUPFAM" id="SSF52096">
    <property type="entry name" value="ClpP/crotonase"/>
    <property type="match status" value="1"/>
</dbReference>
<protein>
    <submittedName>
        <fullName evidence="4">S41 family peptidase</fullName>
    </submittedName>
</protein>
<feature type="domain" description="Tail specific protease" evidence="3">
    <location>
        <begin position="117"/>
        <end position="291"/>
    </location>
</feature>
<evidence type="ECO:0000256" key="2">
    <source>
        <dbReference type="SAM" id="SignalP"/>
    </source>
</evidence>
<name>A0ABS7TH66_9GAMM</name>
<sequence>MEGSMKRTAFLTAIFMLPLACVAQQASSLETVVKLARERAFTSQYVNWPNVENKARAIAAQKDEDAAIRFVIRALGDGHSSYIPPNPEVTVAASGSRATQGARAQGMSQVKDSVGGIAVIEVRSWSGPMPEGTAAANTLRDQVSAALTSQRCGLVLDFSKNSGGNMWPMLSGLSALLDEGTLGFFQDANGVTRAIEKRGQTFLVDGAPQPFGRADGTASSVAPRRIGIIVGPRTASSGEIVPIMFHGQPNVRFFGRATSGHSTANSTFPLPNKGIVNITTATTLDRNRVEFGDQLVPDESGDEPLPQAAQWVASGCSRE</sequence>
<dbReference type="EMBL" id="JAIQDJ010000014">
    <property type="protein sequence ID" value="MBZ4187150.1"/>
    <property type="molecule type" value="Genomic_DNA"/>
</dbReference>
<feature type="chain" id="PRO_5046386953" evidence="2">
    <location>
        <begin position="24"/>
        <end position="319"/>
    </location>
</feature>
<evidence type="ECO:0000259" key="3">
    <source>
        <dbReference type="Pfam" id="PF03572"/>
    </source>
</evidence>
<keyword evidence="2" id="KW-0732">Signal</keyword>